<dbReference type="AlphaFoldDB" id="A0A1E5QHC5"/>
<comment type="caution">
    <text evidence="1">The sequence shown here is derived from an EMBL/GenBank/DDBJ whole genome shotgun (WGS) entry which is preliminary data.</text>
</comment>
<protein>
    <recommendedName>
        <fullName evidence="2">DUF1830 domain-containing protein</fullName>
    </recommendedName>
</protein>
<dbReference type="STRING" id="1781255.BH720_16825"/>
<reference evidence="1" key="1">
    <citation type="submission" date="2016-09" db="EMBL/GenBank/DDBJ databases">
        <title>Draft genome of thermotolerant cyanobacterium Desertifilum sp. strain IPPAS B-1220.</title>
        <authorList>
            <person name="Sinetova M.A."/>
            <person name="Bolakhan K."/>
            <person name="Zayadan B.K."/>
            <person name="Mironov K.S."/>
            <person name="Ustinova V."/>
            <person name="Kupriyanova E.V."/>
            <person name="Sidorov R.A."/>
            <person name="Skrypnik A.N."/>
            <person name="Gogoleva N.E."/>
            <person name="Gogolev Y.V."/>
            <person name="Los D.A."/>
        </authorList>
    </citation>
    <scope>NUCLEOTIDE SEQUENCE [LARGE SCALE GENOMIC DNA]</scope>
    <source>
        <strain evidence="1">IPPAS B-1220</strain>
    </source>
</reference>
<dbReference type="Pfam" id="PF08865">
    <property type="entry name" value="DUF1830"/>
    <property type="match status" value="1"/>
</dbReference>
<organism evidence="1">
    <name type="scientific">Desertifilum tharense IPPAS B-1220</name>
    <dbReference type="NCBI Taxonomy" id="1781255"/>
    <lineage>
        <taxon>Bacteria</taxon>
        <taxon>Bacillati</taxon>
        <taxon>Cyanobacteriota</taxon>
        <taxon>Cyanophyceae</taxon>
        <taxon>Desertifilales</taxon>
        <taxon>Desertifilaceae</taxon>
        <taxon>Desertifilum</taxon>
    </lineage>
</organism>
<dbReference type="OrthoDB" id="460810at2"/>
<accession>A0A1E5QHC5</accession>
<evidence type="ECO:0008006" key="2">
    <source>
        <dbReference type="Google" id="ProtNLM"/>
    </source>
</evidence>
<proteinExistence type="predicted"/>
<evidence type="ECO:0000313" key="1">
    <source>
        <dbReference type="EMBL" id="OEJ74018.1"/>
    </source>
</evidence>
<dbReference type="InterPro" id="IPR014964">
    <property type="entry name" value="DUF1830"/>
</dbReference>
<sequence>MIDVCINLESDRQFTDPICHKILCYYTNPTQHIQILRIANIPGWHYEKVAFPQQSLMFEAFSEAILEIHSGTPATSIICDKIRCHLLRVEEGSEIY</sequence>
<dbReference type="EMBL" id="MJGC01000075">
    <property type="protein sequence ID" value="OEJ74018.1"/>
    <property type="molecule type" value="Genomic_DNA"/>
</dbReference>
<gene>
    <name evidence="1" type="ORF">BH720_16825</name>
</gene>
<name>A0A1E5QHC5_9CYAN</name>